<proteinExistence type="predicted"/>
<dbReference type="PANTHER" id="PTHR35908:SF1">
    <property type="entry name" value="CONSERVED PROTEIN"/>
    <property type="match status" value="1"/>
</dbReference>
<dbReference type="InterPro" id="IPR037523">
    <property type="entry name" value="VOC_core"/>
</dbReference>
<dbReference type="Gene3D" id="3.10.180.10">
    <property type="entry name" value="2,3-Dihydroxybiphenyl 1,2-Dioxygenase, domain 1"/>
    <property type="match status" value="1"/>
</dbReference>
<protein>
    <submittedName>
        <fullName evidence="2">VOC family protein</fullName>
    </submittedName>
</protein>
<reference evidence="2" key="1">
    <citation type="submission" date="2021-03" db="EMBL/GenBank/DDBJ databases">
        <title>Leucobacter chromiisoli sp. nov., isolated from chromium-containing soil of chemical plant.</title>
        <authorList>
            <person name="Xu Z."/>
        </authorList>
    </citation>
    <scope>NUCLEOTIDE SEQUENCE</scope>
    <source>
        <strain evidence="2">K 70/01</strain>
    </source>
</reference>
<evidence type="ECO:0000313" key="2">
    <source>
        <dbReference type="EMBL" id="MBO2990939.1"/>
    </source>
</evidence>
<dbReference type="EMBL" id="JAGFBF010000006">
    <property type="protein sequence ID" value="MBO2990939.1"/>
    <property type="molecule type" value="Genomic_DNA"/>
</dbReference>
<name>A0A939QNH1_9MICO</name>
<dbReference type="InterPro" id="IPR029068">
    <property type="entry name" value="Glyas_Bleomycin-R_OHBP_Dase"/>
</dbReference>
<dbReference type="PROSITE" id="PS51819">
    <property type="entry name" value="VOC"/>
    <property type="match status" value="1"/>
</dbReference>
<accession>A0A939QNH1</accession>
<evidence type="ECO:0000259" key="1">
    <source>
        <dbReference type="PROSITE" id="PS51819"/>
    </source>
</evidence>
<gene>
    <name evidence="2" type="ORF">J4H85_13125</name>
</gene>
<organism evidence="2 3">
    <name type="scientific">Leucobacter tardus</name>
    <dbReference type="NCBI Taxonomy" id="501483"/>
    <lineage>
        <taxon>Bacteria</taxon>
        <taxon>Bacillati</taxon>
        <taxon>Actinomycetota</taxon>
        <taxon>Actinomycetes</taxon>
        <taxon>Micrococcales</taxon>
        <taxon>Microbacteriaceae</taxon>
        <taxon>Leucobacter</taxon>
    </lineage>
</organism>
<dbReference type="CDD" id="cd06587">
    <property type="entry name" value="VOC"/>
    <property type="match status" value="1"/>
</dbReference>
<dbReference type="PANTHER" id="PTHR35908">
    <property type="entry name" value="HYPOTHETICAL FUSION PROTEIN"/>
    <property type="match status" value="1"/>
</dbReference>
<dbReference type="Pfam" id="PF18029">
    <property type="entry name" value="Glyoxalase_6"/>
    <property type="match status" value="1"/>
</dbReference>
<dbReference type="RefSeq" id="WP_208240565.1">
    <property type="nucleotide sequence ID" value="NZ_BAAAQU010000001.1"/>
</dbReference>
<comment type="caution">
    <text evidence="2">The sequence shown here is derived from an EMBL/GenBank/DDBJ whole genome shotgun (WGS) entry which is preliminary data.</text>
</comment>
<sequence length="133" mass="14335">MSGSIQTQHTVFALDCPDAPALAGFYATLLGWEVDRTDPDAEWVDVRPSSGDVGYHIACQQVEHYRAPEWPVGDIAQQAHLDFYVTSIAEAEPCVIAAGGTRHATQPSETGSFVVYLDPVGHPFCLCLVDSGD</sequence>
<dbReference type="AlphaFoldDB" id="A0A939QNH1"/>
<dbReference type="Proteomes" id="UP000668403">
    <property type="component" value="Unassembled WGS sequence"/>
</dbReference>
<evidence type="ECO:0000313" key="3">
    <source>
        <dbReference type="Proteomes" id="UP000668403"/>
    </source>
</evidence>
<dbReference type="InterPro" id="IPR041581">
    <property type="entry name" value="Glyoxalase_6"/>
</dbReference>
<feature type="domain" description="VOC" evidence="1">
    <location>
        <begin position="6"/>
        <end position="129"/>
    </location>
</feature>
<keyword evidence="3" id="KW-1185">Reference proteome</keyword>
<dbReference type="SUPFAM" id="SSF54593">
    <property type="entry name" value="Glyoxalase/Bleomycin resistance protein/Dihydroxybiphenyl dioxygenase"/>
    <property type="match status" value="1"/>
</dbReference>